<dbReference type="InterPro" id="IPR006480">
    <property type="entry name" value="Phage_holin_4_1"/>
</dbReference>
<reference evidence="6 7" key="1">
    <citation type="submission" date="2013-06" db="EMBL/GenBank/DDBJ databases">
        <authorList>
            <person name="Walk S."/>
            <person name="Aronoff D."/>
            <person name="Young V.Y."/>
            <person name="Marsh J."/>
            <person name="Harrison L."/>
            <person name="Daugherty S.C."/>
            <person name="Shefchek K.A."/>
            <person name="Hine E.E."/>
            <person name="Tallon L.J."/>
            <person name="Sadzewicz L.K."/>
            <person name="Rasko D.A."/>
        </authorList>
    </citation>
    <scope>NUCLEOTIDE SEQUENCE [LARGE SCALE GENOMIC DNA]</scope>
    <source>
        <strain evidence="6 7">ATCC 638</strain>
    </source>
</reference>
<protein>
    <submittedName>
        <fullName evidence="6">Toxin secretion/phage lysis holin family protein</fullName>
    </submittedName>
</protein>
<feature type="transmembrane region" description="Helical" evidence="5">
    <location>
        <begin position="51"/>
        <end position="67"/>
    </location>
</feature>
<keyword evidence="2 5" id="KW-0812">Transmembrane</keyword>
<keyword evidence="4 5" id="KW-0472">Membrane</keyword>
<evidence type="ECO:0000256" key="5">
    <source>
        <dbReference type="SAM" id="Phobius"/>
    </source>
</evidence>
<dbReference type="RefSeq" id="WP_021432901.1">
    <property type="nucleotide sequence ID" value="NZ_AVNC01000015.1"/>
</dbReference>
<feature type="transmembrane region" description="Helical" evidence="5">
    <location>
        <begin position="12"/>
        <end position="30"/>
    </location>
</feature>
<sequence length="142" mass="16225">MKELYAVLASSFNWKIVIWLVAFDMFVGLMRCIKERKINSTCGIDGVIRKVCMIGSVVFLEMISTFVRLDLSKFVPSEILSILPIKAIGITEFFVIGYVLYEILSILKNIVRIGNPVNNRLIALIEKFLKMFTGELDLEKQK</sequence>
<dbReference type="PATRIC" id="fig|1233171.3.peg.1622"/>
<dbReference type="Proteomes" id="UP000015688">
    <property type="component" value="Unassembled WGS sequence"/>
</dbReference>
<evidence type="ECO:0000256" key="1">
    <source>
        <dbReference type="ARBA" id="ARBA00004141"/>
    </source>
</evidence>
<dbReference type="EMBL" id="AVNC01000015">
    <property type="protein sequence ID" value="EQK42787.1"/>
    <property type="molecule type" value="Genomic_DNA"/>
</dbReference>
<evidence type="ECO:0000313" key="6">
    <source>
        <dbReference type="EMBL" id="EQK42787.1"/>
    </source>
</evidence>
<evidence type="ECO:0000256" key="3">
    <source>
        <dbReference type="ARBA" id="ARBA00022989"/>
    </source>
</evidence>
<evidence type="ECO:0000256" key="4">
    <source>
        <dbReference type="ARBA" id="ARBA00023136"/>
    </source>
</evidence>
<comment type="subcellular location">
    <subcellularLocation>
        <location evidence="1">Membrane</location>
        <topology evidence="1">Multi-pass membrane protein</topology>
    </subcellularLocation>
</comment>
<comment type="caution">
    <text evidence="6">The sequence shown here is derived from an EMBL/GenBank/DDBJ whole genome shotgun (WGS) entry which is preliminary data.</text>
</comment>
<dbReference type="AlphaFoldDB" id="T4VQ29"/>
<organism evidence="6 7">
    <name type="scientific">Paraclostridium bifermentans ATCC 638 = DSM 14991</name>
    <dbReference type="NCBI Taxonomy" id="1233171"/>
    <lineage>
        <taxon>Bacteria</taxon>
        <taxon>Bacillati</taxon>
        <taxon>Bacillota</taxon>
        <taxon>Clostridia</taxon>
        <taxon>Peptostreptococcales</taxon>
        <taxon>Peptostreptococcaceae</taxon>
        <taxon>Paraclostridium</taxon>
    </lineage>
</organism>
<proteinExistence type="predicted"/>
<evidence type="ECO:0000313" key="7">
    <source>
        <dbReference type="Proteomes" id="UP000015688"/>
    </source>
</evidence>
<dbReference type="NCBIfam" id="TIGR01593">
    <property type="entry name" value="holin_tox_secr"/>
    <property type="match status" value="1"/>
</dbReference>
<keyword evidence="3 5" id="KW-1133">Transmembrane helix</keyword>
<dbReference type="Pfam" id="PF05105">
    <property type="entry name" value="Phage_holin_4_1"/>
    <property type="match status" value="1"/>
</dbReference>
<evidence type="ECO:0000256" key="2">
    <source>
        <dbReference type="ARBA" id="ARBA00022692"/>
    </source>
</evidence>
<gene>
    <name evidence="6" type="ORF">C672_1731</name>
</gene>
<accession>T4VQ29</accession>
<dbReference type="GO" id="GO:0016020">
    <property type="term" value="C:membrane"/>
    <property type="evidence" value="ECO:0007669"/>
    <property type="project" value="UniProtKB-SubCell"/>
</dbReference>
<name>T4VQ29_PARBF</name>
<dbReference type="GeneID" id="67472578"/>
<feature type="transmembrane region" description="Helical" evidence="5">
    <location>
        <begin position="79"/>
        <end position="101"/>
    </location>
</feature>